<evidence type="ECO:0000256" key="3">
    <source>
        <dbReference type="SAM" id="MobiDB-lite"/>
    </source>
</evidence>
<dbReference type="InterPro" id="IPR036522">
    <property type="entry name" value="MoaC_sf"/>
</dbReference>
<comment type="caution">
    <text evidence="5">The sequence shown here is derived from an EMBL/GenBank/DDBJ whole genome shotgun (WGS) entry which is preliminary data.</text>
</comment>
<dbReference type="Gene3D" id="3.30.70.640">
    <property type="entry name" value="Molybdopterin cofactor biosynthesis C (MoaC) domain"/>
    <property type="match status" value="1"/>
</dbReference>
<dbReference type="SUPFAM" id="SSF55040">
    <property type="entry name" value="Molybdenum cofactor biosynthesis protein C, MoaC"/>
    <property type="match status" value="1"/>
</dbReference>
<reference evidence="5" key="1">
    <citation type="submission" date="2020-04" db="EMBL/GenBank/DDBJ databases">
        <authorList>
            <person name="Zhang T."/>
        </authorList>
    </citation>
    <scope>NUCLEOTIDE SEQUENCE</scope>
    <source>
        <strain evidence="5">HKST-UBA01</strain>
    </source>
</reference>
<accession>A0A956RP17</accession>
<dbReference type="InterPro" id="IPR002820">
    <property type="entry name" value="Mopterin_CF_biosynth-C_dom"/>
</dbReference>
<evidence type="ECO:0000259" key="4">
    <source>
        <dbReference type="Pfam" id="PF01967"/>
    </source>
</evidence>
<gene>
    <name evidence="5" type="ORF">KC729_04685</name>
</gene>
<dbReference type="GO" id="GO:0006777">
    <property type="term" value="P:Mo-molybdopterin cofactor biosynthetic process"/>
    <property type="evidence" value="ECO:0007669"/>
    <property type="project" value="UniProtKB-KW"/>
</dbReference>
<feature type="compositionally biased region" description="Basic and acidic residues" evidence="3">
    <location>
        <begin position="40"/>
        <end position="58"/>
    </location>
</feature>
<organism evidence="5 6">
    <name type="scientific">Eiseniibacteriota bacterium</name>
    <dbReference type="NCBI Taxonomy" id="2212470"/>
    <lineage>
        <taxon>Bacteria</taxon>
        <taxon>Candidatus Eiseniibacteriota</taxon>
    </lineage>
</organism>
<dbReference type="Pfam" id="PF01967">
    <property type="entry name" value="MoaC"/>
    <property type="match status" value="1"/>
</dbReference>
<proteinExistence type="predicted"/>
<evidence type="ECO:0000256" key="1">
    <source>
        <dbReference type="ARBA" id="ARBA00005046"/>
    </source>
</evidence>
<dbReference type="AlphaFoldDB" id="A0A956RP17"/>
<feature type="compositionally biased region" description="Low complexity" evidence="3">
    <location>
        <begin position="13"/>
        <end position="24"/>
    </location>
</feature>
<evidence type="ECO:0000313" key="6">
    <source>
        <dbReference type="Proteomes" id="UP000697710"/>
    </source>
</evidence>
<comment type="pathway">
    <text evidence="1">Cofactor biosynthesis; molybdopterin biosynthesis.</text>
</comment>
<name>A0A956RP17_UNCEI</name>
<dbReference type="Proteomes" id="UP000697710">
    <property type="component" value="Unassembled WGS sequence"/>
</dbReference>
<reference evidence="5" key="2">
    <citation type="journal article" date="2021" name="Microbiome">
        <title>Successional dynamics and alternative stable states in a saline activated sludge microbial community over 9 years.</title>
        <authorList>
            <person name="Wang Y."/>
            <person name="Ye J."/>
            <person name="Ju F."/>
            <person name="Liu L."/>
            <person name="Boyd J.A."/>
            <person name="Deng Y."/>
            <person name="Parks D.H."/>
            <person name="Jiang X."/>
            <person name="Yin X."/>
            <person name="Woodcroft B.J."/>
            <person name="Tyson G.W."/>
            <person name="Hugenholtz P."/>
            <person name="Polz M.F."/>
            <person name="Zhang T."/>
        </authorList>
    </citation>
    <scope>NUCLEOTIDE SEQUENCE</scope>
    <source>
        <strain evidence="5">HKST-UBA01</strain>
    </source>
</reference>
<evidence type="ECO:0000313" key="5">
    <source>
        <dbReference type="EMBL" id="MCA9726957.1"/>
    </source>
</evidence>
<evidence type="ECO:0000256" key="2">
    <source>
        <dbReference type="ARBA" id="ARBA00023150"/>
    </source>
</evidence>
<feature type="region of interest" description="Disordered" evidence="3">
    <location>
        <begin position="1"/>
        <end position="61"/>
    </location>
</feature>
<keyword evidence="2" id="KW-0501">Molybdenum cofactor biosynthesis</keyword>
<dbReference type="EMBL" id="JAGQHR010000089">
    <property type="protein sequence ID" value="MCA9726957.1"/>
    <property type="molecule type" value="Genomic_DNA"/>
</dbReference>
<protein>
    <recommendedName>
        <fullName evidence="4">Molybdopterin cofactor biosynthesis C (MoaC) domain-containing protein</fullName>
    </recommendedName>
</protein>
<sequence>MSGTRKNRGGAGESRTSAAARSRAQTGPTRAIPPGQARLSHVDADGTARMVDVGEKSPTRRRAVAEGWVTIGAAAASAVAESRVAKGNVLEVA</sequence>
<feature type="non-terminal residue" evidence="5">
    <location>
        <position position="93"/>
    </location>
</feature>
<feature type="domain" description="Molybdopterin cofactor biosynthesis C (MoaC)" evidence="4">
    <location>
        <begin position="50"/>
        <end position="93"/>
    </location>
</feature>